<keyword evidence="3" id="KW-1185">Reference proteome</keyword>
<dbReference type="CDD" id="cd04301">
    <property type="entry name" value="NAT_SF"/>
    <property type="match status" value="1"/>
</dbReference>
<dbReference type="InterPro" id="IPR000182">
    <property type="entry name" value="GNAT_dom"/>
</dbReference>
<feature type="domain" description="N-acetyltransferase" evidence="1">
    <location>
        <begin position="8"/>
        <end position="156"/>
    </location>
</feature>
<organism evidence="2 3">
    <name type="scientific">Kwoniella europaea PYCC6329</name>
    <dbReference type="NCBI Taxonomy" id="1423913"/>
    <lineage>
        <taxon>Eukaryota</taxon>
        <taxon>Fungi</taxon>
        <taxon>Dikarya</taxon>
        <taxon>Basidiomycota</taxon>
        <taxon>Agaricomycotina</taxon>
        <taxon>Tremellomycetes</taxon>
        <taxon>Tremellales</taxon>
        <taxon>Cryptococcaceae</taxon>
        <taxon>Kwoniella</taxon>
    </lineage>
</organism>
<gene>
    <name evidence="2" type="ORF">V865_004520</name>
</gene>
<dbReference type="EMBL" id="CP144089">
    <property type="protein sequence ID" value="WWD06430.1"/>
    <property type="molecule type" value="Genomic_DNA"/>
</dbReference>
<dbReference type="GO" id="GO:0016747">
    <property type="term" value="F:acyltransferase activity, transferring groups other than amino-acyl groups"/>
    <property type="evidence" value="ECO:0007669"/>
    <property type="project" value="InterPro"/>
</dbReference>
<dbReference type="RefSeq" id="XP_066084397.1">
    <property type="nucleotide sequence ID" value="XM_066228300.1"/>
</dbReference>
<name>A0AAX4KLD8_9TREE</name>
<accession>A0AAX4KLD8</accession>
<dbReference type="SUPFAM" id="SSF55729">
    <property type="entry name" value="Acyl-CoA N-acyltransferases (Nat)"/>
    <property type="match status" value="1"/>
</dbReference>
<evidence type="ECO:0000313" key="2">
    <source>
        <dbReference type="EMBL" id="WWD06430.1"/>
    </source>
</evidence>
<dbReference type="KEGG" id="ker:91103321"/>
<reference evidence="2 3" key="1">
    <citation type="submission" date="2024-01" db="EMBL/GenBank/DDBJ databases">
        <title>Comparative genomics of Cryptococcus and Kwoniella reveals pathogenesis evolution and contrasting modes of karyotype evolution via chromosome fusion or intercentromeric recombination.</title>
        <authorList>
            <person name="Coelho M.A."/>
            <person name="David-Palma M."/>
            <person name="Shea T."/>
            <person name="Bowers K."/>
            <person name="McGinley-Smith S."/>
            <person name="Mohammad A.W."/>
            <person name="Gnirke A."/>
            <person name="Yurkov A.M."/>
            <person name="Nowrousian M."/>
            <person name="Sun S."/>
            <person name="Cuomo C.A."/>
            <person name="Heitman J."/>
        </authorList>
    </citation>
    <scope>NUCLEOTIDE SEQUENCE [LARGE SCALE GENOMIC DNA]</scope>
    <source>
        <strain evidence="2 3">PYCC6329</strain>
    </source>
</reference>
<dbReference type="Gene3D" id="3.40.630.30">
    <property type="match status" value="1"/>
</dbReference>
<dbReference type="GeneID" id="91103321"/>
<proteinExistence type="predicted"/>
<sequence length="157" mass="17883">MGKELPAYTIRIAKTPEDVQKCMQIRKEVFIDEQGYDIRVETNDDDHRSTHFLLVLSETDEAVGTIRLINENNQLGRFAILKEYRGKGLGVPLIEALHEHVREKGGKEVWCQSQAADPTQGGVDATGFYKRLGYVNRGEKYMKEGTVHQDMVYTIPK</sequence>
<dbReference type="PROSITE" id="PS51186">
    <property type="entry name" value="GNAT"/>
    <property type="match status" value="1"/>
</dbReference>
<protein>
    <recommendedName>
        <fullName evidence="1">N-acetyltransferase domain-containing protein</fullName>
    </recommendedName>
</protein>
<evidence type="ECO:0000259" key="1">
    <source>
        <dbReference type="PROSITE" id="PS51186"/>
    </source>
</evidence>
<evidence type="ECO:0000313" key="3">
    <source>
        <dbReference type="Proteomes" id="UP001358614"/>
    </source>
</evidence>
<dbReference type="Pfam" id="PF13673">
    <property type="entry name" value="Acetyltransf_10"/>
    <property type="match status" value="1"/>
</dbReference>
<dbReference type="Proteomes" id="UP001358614">
    <property type="component" value="Chromosome 1"/>
</dbReference>
<dbReference type="InterPro" id="IPR016181">
    <property type="entry name" value="Acyl_CoA_acyltransferase"/>
</dbReference>
<dbReference type="AlphaFoldDB" id="A0AAX4KLD8"/>